<proteinExistence type="predicted"/>
<dbReference type="OrthoDB" id="10260017at2759"/>
<organism evidence="1 2">
    <name type="scientific">Chrysochromulina tobinii</name>
    <dbReference type="NCBI Taxonomy" id="1460289"/>
    <lineage>
        <taxon>Eukaryota</taxon>
        <taxon>Haptista</taxon>
        <taxon>Haptophyta</taxon>
        <taxon>Prymnesiophyceae</taxon>
        <taxon>Prymnesiales</taxon>
        <taxon>Chrysochromulinaceae</taxon>
        <taxon>Chrysochromulina</taxon>
    </lineage>
</organism>
<dbReference type="EMBL" id="JWZX01002559">
    <property type="protein sequence ID" value="KOO28526.1"/>
    <property type="molecule type" value="Genomic_DNA"/>
</dbReference>
<comment type="caution">
    <text evidence="1">The sequence shown here is derived from an EMBL/GenBank/DDBJ whole genome shotgun (WGS) entry which is preliminary data.</text>
</comment>
<evidence type="ECO:0000313" key="1">
    <source>
        <dbReference type="EMBL" id="KOO28526.1"/>
    </source>
</evidence>
<gene>
    <name evidence="1" type="ORF">Ctob_003358</name>
</gene>
<dbReference type="Proteomes" id="UP000037460">
    <property type="component" value="Unassembled WGS sequence"/>
</dbReference>
<protein>
    <submittedName>
        <fullName evidence="1">Uncharacterized protein</fullName>
    </submittedName>
</protein>
<reference evidence="2" key="1">
    <citation type="journal article" date="2015" name="PLoS Genet.">
        <title>Genome Sequence and Transcriptome Analyses of Chrysochromulina tobin: Metabolic Tools for Enhanced Algal Fitness in the Prominent Order Prymnesiales (Haptophyceae).</title>
        <authorList>
            <person name="Hovde B.T."/>
            <person name="Deodato C.R."/>
            <person name="Hunsperger H.M."/>
            <person name="Ryken S.A."/>
            <person name="Yost W."/>
            <person name="Jha R.K."/>
            <person name="Patterson J."/>
            <person name="Monnat R.J. Jr."/>
            <person name="Barlow S.B."/>
            <person name="Starkenburg S.R."/>
            <person name="Cattolico R.A."/>
        </authorList>
    </citation>
    <scope>NUCLEOTIDE SEQUENCE</scope>
    <source>
        <strain evidence="2">CCMP291</strain>
    </source>
</reference>
<name>A0A0M0JPL4_9EUKA</name>
<accession>A0A0M0JPL4</accession>
<sequence length="306" mass="34308">MQSVLLSRREVDALYDCVQGVAEALDTLGARWCLVAGSLLGAVRSGSLLFCDDDVDLAVLEEDYLSVRSELGTLLHSRGVGSLVTRPWPGSDHVRPARCTHMWLDLFVLRRFESREDLAALLRVKANGQPQPAGYCDAILARIDGASPRFPLWHYDSRKAIELWPCEFFADAELLPLRRDLPFGPLAAPCVPARPVRHLLRAYGADVFTTYRIADSHVDWVKELRERVAASGLIPGSKGRLEDVHFLPVQHSLRARRVDATDASRYGRAKVEAFVARELELDAEHCDRHCEGAALELRTEERQRHP</sequence>
<dbReference type="AlphaFoldDB" id="A0A0M0JPL4"/>
<evidence type="ECO:0000313" key="2">
    <source>
        <dbReference type="Proteomes" id="UP000037460"/>
    </source>
</evidence>
<keyword evidence="2" id="KW-1185">Reference proteome</keyword>